<reference evidence="1" key="1">
    <citation type="submission" date="2022-11" db="EMBL/GenBank/DDBJ databases">
        <title>Complete Genome Sequences of three Polynucleobacter sp. Subcluster PnecC Strains KF022, KF023, and KF032 Isolated from a Shallow Eutrophic Lake in Japan.</title>
        <authorList>
            <person name="Ogata Y."/>
            <person name="Watanabe K."/>
            <person name="Takemine S."/>
            <person name="Shindo C."/>
            <person name="Kurokawa R."/>
            <person name="Suda W."/>
        </authorList>
    </citation>
    <scope>NUCLEOTIDE SEQUENCE</scope>
    <source>
        <strain evidence="1">KF023</strain>
    </source>
</reference>
<dbReference type="KEGG" id="pyt:PKF023_18140"/>
<proteinExistence type="predicted"/>
<evidence type="ECO:0000313" key="1">
    <source>
        <dbReference type="EMBL" id="BDT78011.1"/>
    </source>
</evidence>
<evidence type="ECO:0008006" key="2">
    <source>
        <dbReference type="Google" id="ProtNLM"/>
    </source>
</evidence>
<name>A0A9C7FC71_9BURK</name>
<sequence length="194" mass="21971">MFRGITKAAALLAALVFLIACSPKLDWRTVQSPQERYTALFPGKPDKLDRRIPYLDQEFLQVLEAVKIDDDIYSVSTIQLPANQSASLSKLLSQLQANLIDRAKASGGDVAVEDGFYKTADKQRLSTQDYFIDLKSNGKSQQLMRVRWINRVASNGDSWIYQISVLRTNAATENAKTFFAKEEYENFFTDFVPE</sequence>
<gene>
    <name evidence="1" type="ORF">PKF023_18140</name>
</gene>
<accession>A0A9C7FC71</accession>
<protein>
    <recommendedName>
        <fullName evidence="2">Lipoprotein</fullName>
    </recommendedName>
</protein>
<dbReference type="Proteomes" id="UP001211097">
    <property type="component" value="Chromosome"/>
</dbReference>
<organism evidence="1">
    <name type="scientific">Polynucleobacter yangtzensis</name>
    <dbReference type="NCBI Taxonomy" id="1743159"/>
    <lineage>
        <taxon>Bacteria</taxon>
        <taxon>Pseudomonadati</taxon>
        <taxon>Pseudomonadota</taxon>
        <taxon>Betaproteobacteria</taxon>
        <taxon>Burkholderiales</taxon>
        <taxon>Burkholderiaceae</taxon>
        <taxon>Polynucleobacter</taxon>
    </lineage>
</organism>
<dbReference type="PROSITE" id="PS51257">
    <property type="entry name" value="PROKAR_LIPOPROTEIN"/>
    <property type="match status" value="1"/>
</dbReference>
<dbReference type="AlphaFoldDB" id="A0A9C7FC71"/>
<dbReference type="EMBL" id="AP026973">
    <property type="protein sequence ID" value="BDT78011.1"/>
    <property type="molecule type" value="Genomic_DNA"/>
</dbReference>